<keyword evidence="4" id="KW-1185">Reference proteome</keyword>
<dbReference type="Gene3D" id="3.40.50.720">
    <property type="entry name" value="NAD(P)-binding Rossmann-like Domain"/>
    <property type="match status" value="1"/>
</dbReference>
<evidence type="ECO:0000313" key="3">
    <source>
        <dbReference type="EMBL" id="MFC7749370.1"/>
    </source>
</evidence>
<dbReference type="EMBL" id="JBHTGQ010000011">
    <property type="protein sequence ID" value="MFC7749370.1"/>
    <property type="molecule type" value="Genomic_DNA"/>
</dbReference>
<dbReference type="Proteomes" id="UP001596528">
    <property type="component" value="Unassembled WGS sequence"/>
</dbReference>
<gene>
    <name evidence="3" type="ORF">ACFQWB_05350</name>
</gene>
<feature type="domain" description="GFO/IDH/MocA-like oxidoreductase" evidence="2">
    <location>
        <begin position="138"/>
        <end position="246"/>
    </location>
</feature>
<sequence>MIRFGIIGTNRITEWFLEAAKQVRHFELAAVYSRTEERAREFADKHGASAIFTDLNEMARSDKIDAVYIASPNAFHARQAIALMRGGKHVLCEKPIASNAKELRAMIEVALERGVLLMEAMKSTVMPNFDAVRENLHKLGKVRRYFASYCQYSSRYDAYKQGTVMNAFRPELSNGSLMDIGVYCLYPLVVLFGKPDSVKASAVILESGVDGEGSLLLNYGDMEAVIQHSKITNSHLPSEIQGEAGNMLIEKISQPERVRIVYRDGGSEELTRPQAEHTMLYEVQSFIELIRSGRTESPVNSHANSLAVMEIMDEARRQIGLVFPADLEGERAENA</sequence>
<dbReference type="InterPro" id="IPR055170">
    <property type="entry name" value="GFO_IDH_MocA-like_dom"/>
</dbReference>
<dbReference type="PANTHER" id="PTHR43054:SF1">
    <property type="entry name" value="SCYLLO-INOSITOL 2-DEHYDROGENASE (NADP(+)) IOLU"/>
    <property type="match status" value="1"/>
</dbReference>
<dbReference type="PANTHER" id="PTHR43054">
    <property type="match status" value="1"/>
</dbReference>
<evidence type="ECO:0000313" key="4">
    <source>
        <dbReference type="Proteomes" id="UP001596528"/>
    </source>
</evidence>
<dbReference type="InterPro" id="IPR000683">
    <property type="entry name" value="Gfo/Idh/MocA-like_OxRdtase_N"/>
</dbReference>
<reference evidence="4" key="1">
    <citation type="journal article" date="2019" name="Int. J. Syst. Evol. Microbiol.">
        <title>The Global Catalogue of Microorganisms (GCM) 10K type strain sequencing project: providing services to taxonomists for standard genome sequencing and annotation.</title>
        <authorList>
            <consortium name="The Broad Institute Genomics Platform"/>
            <consortium name="The Broad Institute Genome Sequencing Center for Infectious Disease"/>
            <person name="Wu L."/>
            <person name="Ma J."/>
        </authorList>
    </citation>
    <scope>NUCLEOTIDE SEQUENCE [LARGE SCALE GENOMIC DNA]</scope>
    <source>
        <strain evidence="4">JCM 18657</strain>
    </source>
</reference>
<dbReference type="SUPFAM" id="SSF55347">
    <property type="entry name" value="Glyceraldehyde-3-phosphate dehydrogenase-like, C-terminal domain"/>
    <property type="match status" value="1"/>
</dbReference>
<proteinExistence type="predicted"/>
<dbReference type="RefSeq" id="WP_138789551.1">
    <property type="nucleotide sequence ID" value="NZ_JBHTGQ010000011.1"/>
</dbReference>
<dbReference type="Pfam" id="PF01408">
    <property type="entry name" value="GFO_IDH_MocA"/>
    <property type="match status" value="1"/>
</dbReference>
<protein>
    <submittedName>
        <fullName evidence="3">Gfo/Idh/MocA family protein</fullName>
    </submittedName>
</protein>
<dbReference type="Pfam" id="PF22725">
    <property type="entry name" value="GFO_IDH_MocA_C3"/>
    <property type="match status" value="1"/>
</dbReference>
<organism evidence="3 4">
    <name type="scientific">Paenibacillus thermoaerophilus</name>
    <dbReference type="NCBI Taxonomy" id="1215385"/>
    <lineage>
        <taxon>Bacteria</taxon>
        <taxon>Bacillati</taxon>
        <taxon>Bacillota</taxon>
        <taxon>Bacilli</taxon>
        <taxon>Bacillales</taxon>
        <taxon>Paenibacillaceae</taxon>
        <taxon>Paenibacillus</taxon>
    </lineage>
</organism>
<feature type="domain" description="Gfo/Idh/MocA-like oxidoreductase N-terminal" evidence="1">
    <location>
        <begin position="2"/>
        <end position="119"/>
    </location>
</feature>
<accession>A0ABW2V1Q8</accession>
<evidence type="ECO:0000259" key="2">
    <source>
        <dbReference type="Pfam" id="PF22725"/>
    </source>
</evidence>
<comment type="caution">
    <text evidence="3">The sequence shown here is derived from an EMBL/GenBank/DDBJ whole genome shotgun (WGS) entry which is preliminary data.</text>
</comment>
<evidence type="ECO:0000259" key="1">
    <source>
        <dbReference type="Pfam" id="PF01408"/>
    </source>
</evidence>
<dbReference type="InterPro" id="IPR036291">
    <property type="entry name" value="NAD(P)-bd_dom_sf"/>
</dbReference>
<name>A0ABW2V1Q8_9BACL</name>
<dbReference type="Gene3D" id="3.30.360.10">
    <property type="entry name" value="Dihydrodipicolinate Reductase, domain 2"/>
    <property type="match status" value="1"/>
</dbReference>
<dbReference type="SUPFAM" id="SSF51735">
    <property type="entry name" value="NAD(P)-binding Rossmann-fold domains"/>
    <property type="match status" value="1"/>
</dbReference>